<keyword evidence="1" id="KW-0442">Lipid degradation</keyword>
<dbReference type="EMBL" id="CP019605">
    <property type="protein sequence ID" value="AQP43831.1"/>
    <property type="molecule type" value="Genomic_DNA"/>
</dbReference>
<organism evidence="3 4">
    <name type="scientific">Tessaracoccus flavus</name>
    <dbReference type="NCBI Taxonomy" id="1610493"/>
    <lineage>
        <taxon>Bacteria</taxon>
        <taxon>Bacillati</taxon>
        <taxon>Actinomycetota</taxon>
        <taxon>Actinomycetes</taxon>
        <taxon>Propionibacteriales</taxon>
        <taxon>Propionibacteriaceae</taxon>
        <taxon>Tessaracoccus</taxon>
    </lineage>
</organism>
<keyword evidence="1" id="KW-0378">Hydrolase</keyword>
<dbReference type="PROSITE" id="PS51635">
    <property type="entry name" value="PNPLA"/>
    <property type="match status" value="1"/>
</dbReference>
<dbReference type="STRING" id="1610493.RPIT_02535"/>
<dbReference type="GO" id="GO:0016787">
    <property type="term" value="F:hydrolase activity"/>
    <property type="evidence" value="ECO:0007669"/>
    <property type="project" value="UniProtKB-UniRule"/>
</dbReference>
<name>A0A1Q2CCK7_9ACTN</name>
<feature type="short sequence motif" description="DGA/G" evidence="1">
    <location>
        <begin position="293"/>
        <end position="295"/>
    </location>
</feature>
<reference evidence="3 4" key="1">
    <citation type="journal article" date="2016" name="Int. J. Syst. Evol. Microbiol.">
        <title>Tessaracoccus flavus sp. nov., isolated from the drainage system of a lindane-producing factory.</title>
        <authorList>
            <person name="Kumari R."/>
            <person name="Singh P."/>
            <person name="Schumann P."/>
            <person name="Lal R."/>
        </authorList>
    </citation>
    <scope>NUCLEOTIDE SEQUENCE [LARGE SCALE GENOMIC DNA]</scope>
    <source>
        <strain evidence="3 4">RP1T</strain>
    </source>
</reference>
<dbReference type="Pfam" id="PF01734">
    <property type="entry name" value="Patatin"/>
    <property type="match status" value="1"/>
</dbReference>
<comment type="caution">
    <text evidence="1">Lacks conserved residue(s) required for the propagation of feature annotation.</text>
</comment>
<gene>
    <name evidence="3" type="ORF">RPIT_02535</name>
</gene>
<dbReference type="RefSeq" id="WP_077340289.1">
    <property type="nucleotide sequence ID" value="NZ_CP019605.1"/>
</dbReference>
<dbReference type="GO" id="GO:0016042">
    <property type="term" value="P:lipid catabolic process"/>
    <property type="evidence" value="ECO:0007669"/>
    <property type="project" value="UniProtKB-UniRule"/>
</dbReference>
<dbReference type="OrthoDB" id="2339873at2"/>
<evidence type="ECO:0000256" key="1">
    <source>
        <dbReference type="PROSITE-ProRule" id="PRU01161"/>
    </source>
</evidence>
<feature type="active site" description="Nucleophile" evidence="1">
    <location>
        <position position="58"/>
    </location>
</feature>
<sequence length="490" mass="54232">MAVNRRFTIPFLTQDPRDETVACVLSGGGSRASFQLGALDYLYRHDESFSPTVFVGTSAGSIVASVLAQDARRDQQHAYLLRLAELWSGMTTPADMFTPRPWYERLQEEGPGWLTMVNPPRPAPKPRTPLLPFLRQPDQAPDPEARSETAPSPLELALLPDEEVRSEWSLAALSGLAGNVGRLPRIGSDLNTIWQGLERTRSLYRPGPVLGRLLEPETFDPARVRLSGSTLRVAMVALESGELRYMTERGTLVDRQNRPLGNTAHDLTVGVLASCSIPAVFRPVPIGDETYVDGGARENLPAELALNHLGVGRTYVISSQSLGVQRRASMANADLFTVVMRSTEILIDEAGRDELAYAEATGATVVYPELGVHDAMVVHPGLIAINMAYGWFRAAEQHLELDDRAAAQHRRIIDLRIRILDLEQRFLGLESPTSRDLMVLRSAKVELRDAVRGAHTTPLPDGAEQWWTQWERHPEPPTMQPPWMPMPAQG</sequence>
<dbReference type="InterPro" id="IPR050301">
    <property type="entry name" value="NTE"/>
</dbReference>
<dbReference type="Gene3D" id="3.40.1090.10">
    <property type="entry name" value="Cytosolic phospholipase A2 catalytic domain"/>
    <property type="match status" value="2"/>
</dbReference>
<protein>
    <submittedName>
        <fullName evidence="3">Uncharacterized protein</fullName>
    </submittedName>
</protein>
<evidence type="ECO:0000256" key="2">
    <source>
        <dbReference type="SAM" id="MobiDB-lite"/>
    </source>
</evidence>
<feature type="active site" description="Proton acceptor" evidence="1">
    <location>
        <position position="293"/>
    </location>
</feature>
<dbReference type="InterPro" id="IPR016035">
    <property type="entry name" value="Acyl_Trfase/lysoPLipase"/>
</dbReference>
<accession>A0A1Q2CCK7</accession>
<dbReference type="AlphaFoldDB" id="A0A1Q2CCK7"/>
<feature type="region of interest" description="Disordered" evidence="2">
    <location>
        <begin position="119"/>
        <end position="151"/>
    </location>
</feature>
<dbReference type="SUPFAM" id="SSF52151">
    <property type="entry name" value="FabD/lysophospholipase-like"/>
    <property type="match status" value="1"/>
</dbReference>
<dbReference type="KEGG" id="tfl:RPIT_02535"/>
<proteinExistence type="predicted"/>
<keyword evidence="4" id="KW-1185">Reference proteome</keyword>
<feature type="short sequence motif" description="GXSXG" evidence="1">
    <location>
        <begin position="56"/>
        <end position="60"/>
    </location>
</feature>
<evidence type="ECO:0000313" key="4">
    <source>
        <dbReference type="Proteomes" id="UP000188324"/>
    </source>
</evidence>
<dbReference type="PANTHER" id="PTHR14226:SF57">
    <property type="entry name" value="BLR7027 PROTEIN"/>
    <property type="match status" value="1"/>
</dbReference>
<dbReference type="Proteomes" id="UP000188324">
    <property type="component" value="Chromosome"/>
</dbReference>
<keyword evidence="1" id="KW-0443">Lipid metabolism</keyword>
<dbReference type="InterPro" id="IPR002641">
    <property type="entry name" value="PNPLA_dom"/>
</dbReference>
<dbReference type="PANTHER" id="PTHR14226">
    <property type="entry name" value="NEUROPATHY TARGET ESTERASE/SWISS CHEESE D.MELANOGASTER"/>
    <property type="match status" value="1"/>
</dbReference>
<feature type="compositionally biased region" description="Pro residues" evidence="2">
    <location>
        <begin position="119"/>
        <end position="129"/>
    </location>
</feature>
<evidence type="ECO:0000313" key="3">
    <source>
        <dbReference type="EMBL" id="AQP43831.1"/>
    </source>
</evidence>